<proteinExistence type="predicted"/>
<evidence type="ECO:0000256" key="3">
    <source>
        <dbReference type="SAM" id="SignalP"/>
    </source>
</evidence>
<evidence type="ECO:0000313" key="5">
    <source>
        <dbReference type="Proteomes" id="UP000008143"/>
    </source>
</evidence>
<name>A0A8J1IXC7_XENTR</name>
<evidence type="ECO:0000313" key="6">
    <source>
        <dbReference type="RefSeq" id="XP_031749156.1"/>
    </source>
</evidence>
<evidence type="ECO:0000256" key="2">
    <source>
        <dbReference type="SAM" id="MobiDB-lite"/>
    </source>
</evidence>
<feature type="domain" description="Ig-like" evidence="4">
    <location>
        <begin position="131"/>
        <end position="224"/>
    </location>
</feature>
<dbReference type="InterPro" id="IPR007110">
    <property type="entry name" value="Ig-like_dom"/>
</dbReference>
<evidence type="ECO:0000259" key="4">
    <source>
        <dbReference type="PROSITE" id="PS50835"/>
    </source>
</evidence>
<accession>A0A8J1IXC7</accession>
<reference evidence="6" key="1">
    <citation type="submission" date="2025-08" db="UniProtKB">
        <authorList>
            <consortium name="RefSeq"/>
        </authorList>
    </citation>
    <scope>IDENTIFICATION</scope>
    <source>
        <strain evidence="6">Nigerian</strain>
        <tissue evidence="6">Liver and blood</tissue>
    </source>
</reference>
<feature type="region of interest" description="Disordered" evidence="2">
    <location>
        <begin position="272"/>
        <end position="318"/>
    </location>
</feature>
<organism evidence="5 6">
    <name type="scientific">Xenopus tropicalis</name>
    <name type="common">Western clawed frog</name>
    <name type="synonym">Silurana tropicalis</name>
    <dbReference type="NCBI Taxonomy" id="8364"/>
    <lineage>
        <taxon>Eukaryota</taxon>
        <taxon>Metazoa</taxon>
        <taxon>Chordata</taxon>
        <taxon>Craniata</taxon>
        <taxon>Vertebrata</taxon>
        <taxon>Euteleostomi</taxon>
        <taxon>Amphibia</taxon>
        <taxon>Batrachia</taxon>
        <taxon>Anura</taxon>
        <taxon>Pipoidea</taxon>
        <taxon>Pipidae</taxon>
        <taxon>Xenopodinae</taxon>
        <taxon>Xenopus</taxon>
        <taxon>Silurana</taxon>
    </lineage>
</organism>
<dbReference type="GeneID" id="116407618"/>
<keyword evidence="1" id="KW-0393">Immunoglobulin domain</keyword>
<dbReference type="InterPro" id="IPR013783">
    <property type="entry name" value="Ig-like_fold"/>
</dbReference>
<dbReference type="PROSITE" id="PS50835">
    <property type="entry name" value="IG_LIKE"/>
    <property type="match status" value="2"/>
</dbReference>
<dbReference type="AlphaFoldDB" id="A0A8J1IXC7"/>
<evidence type="ECO:0000256" key="1">
    <source>
        <dbReference type="ARBA" id="ARBA00023319"/>
    </source>
</evidence>
<dbReference type="Xenbase" id="XB-GENE-29092831">
    <property type="gene designation" value="LOC116407618"/>
</dbReference>
<dbReference type="InterPro" id="IPR036179">
    <property type="entry name" value="Ig-like_dom_sf"/>
</dbReference>
<dbReference type="RefSeq" id="XP_031749156.1">
    <property type="nucleotide sequence ID" value="XM_031893296.1"/>
</dbReference>
<dbReference type="OMA" id="TYSCHVN"/>
<dbReference type="Pfam" id="PF07686">
    <property type="entry name" value="V-set"/>
    <property type="match status" value="1"/>
</dbReference>
<dbReference type="AGR" id="Xenbase:XB-GENE-29092831"/>
<dbReference type="InterPro" id="IPR003597">
    <property type="entry name" value="Ig_C1-set"/>
</dbReference>
<keyword evidence="5" id="KW-1185">Reference proteome</keyword>
<dbReference type="Gene3D" id="2.60.40.10">
    <property type="entry name" value="Immunoglobulins"/>
    <property type="match status" value="2"/>
</dbReference>
<protein>
    <submittedName>
        <fullName evidence="6">Signal-regulatory protein beta-1-like</fullName>
    </submittedName>
</protein>
<dbReference type="Proteomes" id="UP000008143">
    <property type="component" value="Chromosome 9"/>
</dbReference>
<dbReference type="FunFam" id="2.60.40.10:FF:001726">
    <property type="entry name" value="Signal-regulatory protein beta 3"/>
    <property type="match status" value="1"/>
</dbReference>
<dbReference type="InterPro" id="IPR003599">
    <property type="entry name" value="Ig_sub"/>
</dbReference>
<dbReference type="SMART" id="SM00407">
    <property type="entry name" value="IGc1"/>
    <property type="match status" value="1"/>
</dbReference>
<dbReference type="SMART" id="SM00409">
    <property type="entry name" value="IG"/>
    <property type="match status" value="1"/>
</dbReference>
<dbReference type="InterPro" id="IPR050380">
    <property type="entry name" value="Immune_Resp_Modulators"/>
</dbReference>
<dbReference type="InterPro" id="IPR013106">
    <property type="entry name" value="Ig_V-set"/>
</dbReference>
<dbReference type="SUPFAM" id="SSF48726">
    <property type="entry name" value="Immunoglobulin"/>
    <property type="match status" value="2"/>
</dbReference>
<dbReference type="PANTHER" id="PTHR23411">
    <property type="entry name" value="TAPASIN"/>
    <property type="match status" value="1"/>
</dbReference>
<gene>
    <name evidence="6 7" type="primary">LOC116407618</name>
</gene>
<feature type="signal peptide" evidence="3">
    <location>
        <begin position="1"/>
        <end position="20"/>
    </location>
</feature>
<keyword evidence="3" id="KW-0732">Signal</keyword>
<sequence>MEQRGALLILLFSFLSPSESLLRVTVPRSHRAPLGTNTSIPCQFLIDYPPFNPHYLLIYWYLNDREILNYTTKVRTSNRRLSINSGSTKFGKASLDIADVHISDEGQYTCSVLYTPERRDRNVYFHVHAPPRITITNNVVTGNKKSALTASIHDFYPKDLDVKWLREGEILVGGTKLSPQRNADGTYRVTSTVTIVPTEENRNQSFSIWVQHGSLSVPLQEDFQLLYEDLNAPNRTTGRTSLPFTCALLIFAARDLRKKSIFSDDVSRSRSFIPTKNDQDSRSKWKNKKTFRTSESGEEDNTSRTSKYLLRNKEKRRF</sequence>
<dbReference type="OrthoDB" id="10043043at2759"/>
<dbReference type="KEGG" id="xtr:116407618"/>
<dbReference type="Pfam" id="PF07654">
    <property type="entry name" value="C1-set"/>
    <property type="match status" value="1"/>
</dbReference>
<evidence type="ECO:0000313" key="7">
    <source>
        <dbReference type="Xenbase" id="XB-GENE-29092831"/>
    </source>
</evidence>
<feature type="chain" id="PRO_5035155857" evidence="3">
    <location>
        <begin position="21"/>
        <end position="318"/>
    </location>
</feature>
<feature type="domain" description="Ig-like" evidence="4">
    <location>
        <begin position="17"/>
        <end position="112"/>
    </location>
</feature>